<dbReference type="EMBL" id="CAJVPV010000714">
    <property type="protein sequence ID" value="CAG8470695.1"/>
    <property type="molecule type" value="Genomic_DNA"/>
</dbReference>
<accession>A0A9N8W3G7</accession>
<evidence type="ECO:0000256" key="2">
    <source>
        <dbReference type="ARBA" id="ARBA00022679"/>
    </source>
</evidence>
<protein>
    <submittedName>
        <fullName evidence="12">1007_t:CDS:1</fullName>
    </submittedName>
</protein>
<feature type="transmembrane region" description="Helical" evidence="9">
    <location>
        <begin position="157"/>
        <end position="181"/>
    </location>
</feature>
<dbReference type="GO" id="GO:0046872">
    <property type="term" value="F:metal ion binding"/>
    <property type="evidence" value="ECO:0007669"/>
    <property type="project" value="UniProtKB-KW"/>
</dbReference>
<dbReference type="GO" id="GO:0016020">
    <property type="term" value="C:membrane"/>
    <property type="evidence" value="ECO:0007669"/>
    <property type="project" value="UniProtKB-SubCell"/>
</dbReference>
<evidence type="ECO:0000256" key="1">
    <source>
        <dbReference type="ARBA" id="ARBA00004167"/>
    </source>
</evidence>
<evidence type="ECO:0000313" key="12">
    <source>
        <dbReference type="EMBL" id="CAG8470695.1"/>
    </source>
</evidence>
<dbReference type="PANTHER" id="PTHR46905">
    <property type="entry name" value="RING-H2 FINGER PROTEIN ATL78"/>
    <property type="match status" value="1"/>
</dbReference>
<evidence type="ECO:0000256" key="5">
    <source>
        <dbReference type="ARBA" id="ARBA00022833"/>
    </source>
</evidence>
<evidence type="ECO:0000256" key="7">
    <source>
        <dbReference type="ARBA" id="ARBA00023136"/>
    </source>
</evidence>
<dbReference type="GO" id="GO:0016567">
    <property type="term" value="P:protein ubiquitination"/>
    <property type="evidence" value="ECO:0007669"/>
    <property type="project" value="InterPro"/>
</dbReference>
<name>A0A9N8W3G7_9GLOM</name>
<dbReference type="AlphaFoldDB" id="A0A9N8W3G7"/>
<organism evidence="12 13">
    <name type="scientific">Acaulospora morrowiae</name>
    <dbReference type="NCBI Taxonomy" id="94023"/>
    <lineage>
        <taxon>Eukaryota</taxon>
        <taxon>Fungi</taxon>
        <taxon>Fungi incertae sedis</taxon>
        <taxon>Mucoromycota</taxon>
        <taxon>Glomeromycotina</taxon>
        <taxon>Glomeromycetes</taxon>
        <taxon>Diversisporales</taxon>
        <taxon>Acaulosporaceae</taxon>
        <taxon>Acaulospora</taxon>
    </lineage>
</organism>
<proteinExistence type="inferred from homology"/>
<evidence type="ECO:0000256" key="9">
    <source>
        <dbReference type="SAM" id="Phobius"/>
    </source>
</evidence>
<dbReference type="InterPro" id="IPR001841">
    <property type="entry name" value="Znf_RING"/>
</dbReference>
<dbReference type="PANTHER" id="PTHR46905:SF7">
    <property type="entry name" value="RING-H2 FINGER PROTEIN ATL78"/>
    <property type="match status" value="1"/>
</dbReference>
<feature type="domain" description="RING-type" evidence="11">
    <location>
        <begin position="274"/>
        <end position="297"/>
    </location>
</feature>
<keyword evidence="4" id="KW-0479">Metal-binding</keyword>
<evidence type="ECO:0000313" key="13">
    <source>
        <dbReference type="Proteomes" id="UP000789342"/>
    </source>
</evidence>
<evidence type="ECO:0000256" key="8">
    <source>
        <dbReference type="ARBA" id="ARBA00024209"/>
    </source>
</evidence>
<evidence type="ECO:0000259" key="11">
    <source>
        <dbReference type="Pfam" id="PF17123"/>
    </source>
</evidence>
<keyword evidence="2" id="KW-0808">Transferase</keyword>
<dbReference type="Pfam" id="PF17123">
    <property type="entry name" value="zf-RING_11"/>
    <property type="match status" value="1"/>
</dbReference>
<dbReference type="SUPFAM" id="SSF57850">
    <property type="entry name" value="RING/U-box"/>
    <property type="match status" value="1"/>
</dbReference>
<dbReference type="Gene3D" id="3.30.40.10">
    <property type="entry name" value="Zinc/RING finger domain, C3HC4 (zinc finger)"/>
    <property type="match status" value="1"/>
</dbReference>
<comment type="subcellular location">
    <subcellularLocation>
        <location evidence="1">Membrane</location>
        <topology evidence="1">Single-pass membrane protein</topology>
    </subcellularLocation>
</comment>
<sequence length="298" mass="34400">MQLSYTLIRTILCLMMLHVYESQKIYSMSINPFSVTCELSNLTNYFIDRVEGLLYIRPSDYLNTNISWIGYINCNNSKDIIRDIFSAQSNKAMAVVLFPVYEKPCDVHLPKNISIPIFFETDAECKNFIFNTQLDRSPNAFIDKRSDDKDNKEKNKIIIIIFIIIAVIFGQIVVCVLKSAFCLSILADNESSNVRNNRSERNKDNGITNTVLNSFPVYLYPRIEDDTSNDLEKGKCKELMKESDQSHNVGRELVRDNSIMIDDEILEIHKQSTCPICLNDFVPGEELRILPCNHQYHR</sequence>
<comment type="caution">
    <text evidence="12">The sequence shown here is derived from an EMBL/GenBank/DDBJ whole genome shotgun (WGS) entry which is preliminary data.</text>
</comment>
<dbReference type="GO" id="GO:0016740">
    <property type="term" value="F:transferase activity"/>
    <property type="evidence" value="ECO:0007669"/>
    <property type="project" value="UniProtKB-KW"/>
</dbReference>
<feature type="chain" id="PRO_5040449419" evidence="10">
    <location>
        <begin position="23"/>
        <end position="298"/>
    </location>
</feature>
<keyword evidence="3 9" id="KW-0812">Transmembrane</keyword>
<evidence type="ECO:0000256" key="10">
    <source>
        <dbReference type="SAM" id="SignalP"/>
    </source>
</evidence>
<gene>
    <name evidence="12" type="ORF">AMORRO_LOCUS1841</name>
</gene>
<evidence type="ECO:0000256" key="6">
    <source>
        <dbReference type="ARBA" id="ARBA00022989"/>
    </source>
</evidence>
<keyword evidence="6 9" id="KW-1133">Transmembrane helix</keyword>
<dbReference type="OrthoDB" id="8062037at2759"/>
<keyword evidence="10" id="KW-0732">Signal</keyword>
<keyword evidence="5" id="KW-0862">Zinc</keyword>
<comment type="similarity">
    <text evidence="8">Belongs to the RING-type zinc finger family. ATL subfamily.</text>
</comment>
<evidence type="ECO:0000256" key="4">
    <source>
        <dbReference type="ARBA" id="ARBA00022723"/>
    </source>
</evidence>
<dbReference type="InterPro" id="IPR013083">
    <property type="entry name" value="Znf_RING/FYVE/PHD"/>
</dbReference>
<evidence type="ECO:0000256" key="3">
    <source>
        <dbReference type="ARBA" id="ARBA00022692"/>
    </source>
</evidence>
<keyword evidence="13" id="KW-1185">Reference proteome</keyword>
<keyword evidence="7 9" id="KW-0472">Membrane</keyword>
<reference evidence="12" key="1">
    <citation type="submission" date="2021-06" db="EMBL/GenBank/DDBJ databases">
        <authorList>
            <person name="Kallberg Y."/>
            <person name="Tangrot J."/>
            <person name="Rosling A."/>
        </authorList>
    </citation>
    <scope>NUCLEOTIDE SEQUENCE</scope>
    <source>
        <strain evidence="12">CL551</strain>
    </source>
</reference>
<dbReference type="Proteomes" id="UP000789342">
    <property type="component" value="Unassembled WGS sequence"/>
</dbReference>
<dbReference type="InterPro" id="IPR044602">
    <property type="entry name" value="ATL10/ATL72-79-like"/>
</dbReference>
<feature type="signal peptide" evidence="10">
    <location>
        <begin position="1"/>
        <end position="22"/>
    </location>
</feature>